<feature type="compositionally biased region" description="Basic and acidic residues" evidence="2">
    <location>
        <begin position="298"/>
        <end position="311"/>
    </location>
</feature>
<dbReference type="AlphaFoldDB" id="A0A139I374"/>
<feature type="compositionally biased region" description="Low complexity" evidence="2">
    <location>
        <begin position="387"/>
        <end position="423"/>
    </location>
</feature>
<evidence type="ECO:0000313" key="6">
    <source>
        <dbReference type="Proteomes" id="UP000073492"/>
    </source>
</evidence>
<dbReference type="PRINTS" id="PR00405">
    <property type="entry name" value="REVINTRACTNG"/>
</dbReference>
<feature type="compositionally biased region" description="Polar residues" evidence="2">
    <location>
        <begin position="327"/>
        <end position="336"/>
    </location>
</feature>
<dbReference type="InterPro" id="IPR051718">
    <property type="entry name" value="ARF_GTPase-activating"/>
</dbReference>
<keyword evidence="6" id="KW-1185">Reference proteome</keyword>
<dbReference type="InterPro" id="IPR009060">
    <property type="entry name" value="UBA-like_sf"/>
</dbReference>
<feature type="domain" description="UBA" evidence="3">
    <location>
        <begin position="221"/>
        <end position="265"/>
    </location>
</feature>
<comment type="caution">
    <text evidence="5">The sequence shown here is derived from an EMBL/GenBank/DDBJ whole genome shotgun (WGS) entry which is preliminary data.</text>
</comment>
<dbReference type="GO" id="GO:0008270">
    <property type="term" value="F:zinc ion binding"/>
    <property type="evidence" value="ECO:0007669"/>
    <property type="project" value="UniProtKB-KW"/>
</dbReference>
<dbReference type="EMBL" id="LFZO01000370">
    <property type="protein sequence ID" value="KXT09129.1"/>
    <property type="molecule type" value="Genomic_DNA"/>
</dbReference>
<evidence type="ECO:0000313" key="5">
    <source>
        <dbReference type="EMBL" id="KXT09129.1"/>
    </source>
</evidence>
<proteinExistence type="predicted"/>
<dbReference type="STRING" id="113226.A0A139I374"/>
<dbReference type="InterPro" id="IPR038508">
    <property type="entry name" value="ArfGAP_dom_sf"/>
</dbReference>
<evidence type="ECO:0008006" key="7">
    <source>
        <dbReference type="Google" id="ProtNLM"/>
    </source>
</evidence>
<feature type="compositionally biased region" description="Low complexity" evidence="2">
    <location>
        <begin position="573"/>
        <end position="587"/>
    </location>
</feature>
<keyword evidence="1" id="KW-0479">Metal-binding</keyword>
<dbReference type="InterPro" id="IPR037278">
    <property type="entry name" value="ARFGAP/RecO"/>
</dbReference>
<dbReference type="SUPFAM" id="SSF57863">
    <property type="entry name" value="ArfGap/RecO-like zinc finger"/>
    <property type="match status" value="1"/>
</dbReference>
<dbReference type="Pfam" id="PF01412">
    <property type="entry name" value="ArfGap"/>
    <property type="match status" value="1"/>
</dbReference>
<dbReference type="InterPro" id="IPR015940">
    <property type="entry name" value="UBA"/>
</dbReference>
<evidence type="ECO:0000259" key="4">
    <source>
        <dbReference type="PROSITE" id="PS50115"/>
    </source>
</evidence>
<protein>
    <recommendedName>
        <fullName evidence="7">Arf-GAP domain-containing protein</fullName>
    </recommendedName>
</protein>
<feature type="compositionally biased region" description="Low complexity" evidence="2">
    <location>
        <begin position="477"/>
        <end position="565"/>
    </location>
</feature>
<dbReference type="SMART" id="SM00165">
    <property type="entry name" value="UBA"/>
    <property type="match status" value="1"/>
</dbReference>
<dbReference type="GO" id="GO:0005096">
    <property type="term" value="F:GTPase activator activity"/>
    <property type="evidence" value="ECO:0007669"/>
    <property type="project" value="InterPro"/>
</dbReference>
<gene>
    <name evidence="5" type="ORF">AC579_391</name>
</gene>
<dbReference type="Gene3D" id="1.10.220.150">
    <property type="entry name" value="Arf GTPase activating protein"/>
    <property type="match status" value="1"/>
</dbReference>
<evidence type="ECO:0000259" key="3">
    <source>
        <dbReference type="PROSITE" id="PS50030"/>
    </source>
</evidence>
<reference evidence="5 6" key="1">
    <citation type="submission" date="2015-07" db="EMBL/GenBank/DDBJ databases">
        <title>Comparative genomics of the Sigatoka disease complex on banana suggests a link between parallel evolutionary changes in Pseudocercospora fijiensis and Pseudocercospora eumusae and increased virulence on the banana host.</title>
        <authorList>
            <person name="Chang T.-C."/>
            <person name="Salvucci A."/>
            <person name="Crous P.W."/>
            <person name="Stergiopoulos I."/>
        </authorList>
    </citation>
    <scope>NUCLEOTIDE SEQUENCE [LARGE SCALE GENOMIC DNA]</scope>
    <source>
        <strain evidence="5 6">CBS 116634</strain>
    </source>
</reference>
<dbReference type="Gene3D" id="1.10.8.10">
    <property type="entry name" value="DNA helicase RuvA subunit, C-terminal domain"/>
    <property type="match status" value="1"/>
</dbReference>
<dbReference type="PROSITE" id="PS50115">
    <property type="entry name" value="ARFGAP"/>
    <property type="match status" value="1"/>
</dbReference>
<feature type="region of interest" description="Disordered" evidence="2">
    <location>
        <begin position="387"/>
        <end position="587"/>
    </location>
</feature>
<dbReference type="PROSITE" id="PS50030">
    <property type="entry name" value="UBA"/>
    <property type="match status" value="1"/>
</dbReference>
<dbReference type="FunFam" id="1.10.220.150:FF:000026">
    <property type="entry name" value="GTPase activating protein for Arf, putative"/>
    <property type="match status" value="1"/>
</dbReference>
<keyword evidence="1" id="KW-0863">Zinc-finger</keyword>
<evidence type="ECO:0000256" key="2">
    <source>
        <dbReference type="SAM" id="MobiDB-lite"/>
    </source>
</evidence>
<dbReference type="SUPFAM" id="SSF46934">
    <property type="entry name" value="UBA-like"/>
    <property type="match status" value="1"/>
</dbReference>
<dbReference type="InterPro" id="IPR001164">
    <property type="entry name" value="ArfGAP_dom"/>
</dbReference>
<sequence>MASAISKRQQARNERTLQDLIRSVPGNDRCADCAAKNPGWASWNLGIFLCMRCAALHRKLGTHVSKVKSLSMDSWSTEQVDNMKSMGNVVSNKIYNPQNVKAEIPIDVDEVDSAIERYIRQKYEQRTLSTGRGAARQNVQNTGSTGTGTASWSEDGPDLPPKPTKRFGFTLRSSSAAVPKRQERITPPLSPAYSGSERSHELPSPKRINKPSRLFGMKITTIDNNFNQKLAYLRDMGFNDNSKNTEVLKGTGGDVEKAVETLARLGEGAKPISRSVTPGPRALTPVSMGSSGANGISIEKKKDSNPWEIRESAPPPIPARAASVPPQSTASASWNPFLQPPAQPQPQQTQAQTTLENSFQNLQVSPPQQSGQSNQQAYYHNGNVQQANNPFFQQQPPQGTTYPPAGQQWQPATSPQPAQPSNPWMQQGAQQSLTTSNPWAQQPPQQQQAASSSSDPWQQQNVIQQQPVASPQPIYGQQTDFFSQPQQAQQAAQQQFPSGQSSNPWALQQSQQGGAQDPWQQPQQQHQTVQQNPWAQAVQQPQQIAVANPWQQQANQQFQPQQSQSGAPNPWDQQAQQQAQYQQQQPQLLPHKQQPGYVNFGQNYGQQGSAIKHDKSSILSLYNYPQMAPQRPLQTLPEDGTLQQQPPQLEQVAQRGATMPVSMMSGTTNPFGQPSHVSRESADFQGFAGNGRHSPDAFSGLSARYMR</sequence>
<evidence type="ECO:0000256" key="1">
    <source>
        <dbReference type="PROSITE-ProRule" id="PRU00288"/>
    </source>
</evidence>
<dbReference type="GO" id="GO:0005737">
    <property type="term" value="C:cytoplasm"/>
    <property type="evidence" value="ECO:0007669"/>
    <property type="project" value="TreeGrafter"/>
</dbReference>
<dbReference type="Proteomes" id="UP000073492">
    <property type="component" value="Unassembled WGS sequence"/>
</dbReference>
<keyword evidence="1" id="KW-0862">Zinc</keyword>
<feature type="region of interest" description="Disordered" evidence="2">
    <location>
        <begin position="270"/>
        <end position="353"/>
    </location>
</feature>
<accession>A0A139I374</accession>
<feature type="region of interest" description="Disordered" evidence="2">
    <location>
        <begin position="685"/>
        <end position="707"/>
    </location>
</feature>
<feature type="compositionally biased region" description="Polar residues" evidence="2">
    <location>
        <begin position="424"/>
        <end position="437"/>
    </location>
</feature>
<organism evidence="5 6">
    <name type="scientific">Pseudocercospora musae</name>
    <dbReference type="NCBI Taxonomy" id="113226"/>
    <lineage>
        <taxon>Eukaryota</taxon>
        <taxon>Fungi</taxon>
        <taxon>Dikarya</taxon>
        <taxon>Ascomycota</taxon>
        <taxon>Pezizomycotina</taxon>
        <taxon>Dothideomycetes</taxon>
        <taxon>Dothideomycetidae</taxon>
        <taxon>Mycosphaerellales</taxon>
        <taxon>Mycosphaerellaceae</taxon>
        <taxon>Pseudocercospora</taxon>
    </lineage>
</organism>
<dbReference type="SMART" id="SM00105">
    <property type="entry name" value="ArfGap"/>
    <property type="match status" value="1"/>
</dbReference>
<feature type="region of interest" description="Disordered" evidence="2">
    <location>
        <begin position="128"/>
        <end position="209"/>
    </location>
</feature>
<name>A0A139I374_9PEZI</name>
<feature type="compositionally biased region" description="Low complexity" evidence="2">
    <location>
        <begin position="142"/>
        <end position="153"/>
    </location>
</feature>
<dbReference type="PANTHER" id="PTHR45705">
    <property type="entry name" value="FI20236P1"/>
    <property type="match status" value="1"/>
</dbReference>
<dbReference type="OrthoDB" id="10266696at2759"/>
<feature type="domain" description="Arf-GAP" evidence="4">
    <location>
        <begin position="15"/>
        <end position="136"/>
    </location>
</feature>
<dbReference type="CDD" id="cd08204">
    <property type="entry name" value="ArfGap"/>
    <property type="match status" value="1"/>
</dbReference>
<feature type="compositionally biased region" description="Low complexity" evidence="2">
    <location>
        <begin position="438"/>
        <end position="466"/>
    </location>
</feature>
<dbReference type="PANTHER" id="PTHR45705:SF7">
    <property type="entry name" value="ACTIVATING PROTEIN FOR ARF, PUTATIVE (AFU_ORTHOLOGUE AFUA_4G09120)-RELATED"/>
    <property type="match status" value="1"/>
</dbReference>